<reference evidence="14 15" key="1">
    <citation type="submission" date="2024-01" db="EMBL/GenBank/DDBJ databases">
        <title>The genomes of 5 underutilized Papilionoideae crops provide insights into root nodulation and disease resistanc.</title>
        <authorList>
            <person name="Yuan L."/>
        </authorList>
    </citation>
    <scope>NUCLEOTIDE SEQUENCE [LARGE SCALE GENOMIC DNA]</scope>
    <source>
        <strain evidence="14">ZHUSHIDOU_FW_LH</strain>
        <tissue evidence="14">Leaf</tissue>
    </source>
</reference>
<dbReference type="InterPro" id="IPR008922">
    <property type="entry name" value="Di-copper_centre_dom_sf"/>
</dbReference>
<feature type="binding site" evidence="9">
    <location>
        <position position="359"/>
    </location>
    <ligand>
        <name>Cu cation</name>
        <dbReference type="ChEBI" id="CHEBI:23378"/>
        <label>B</label>
    </ligand>
</feature>
<dbReference type="PANTHER" id="PTHR11474">
    <property type="entry name" value="TYROSINASE FAMILY MEMBER"/>
    <property type="match status" value="1"/>
</dbReference>
<evidence type="ECO:0000256" key="2">
    <source>
        <dbReference type="ARBA" id="ARBA00009928"/>
    </source>
</evidence>
<dbReference type="GO" id="GO:0046872">
    <property type="term" value="F:metal ion binding"/>
    <property type="evidence" value="ECO:0007669"/>
    <property type="project" value="UniProtKB-KW"/>
</dbReference>
<proteinExistence type="inferred from homology"/>
<evidence type="ECO:0000256" key="4">
    <source>
        <dbReference type="ARBA" id="ARBA00022784"/>
    </source>
</evidence>
<dbReference type="Pfam" id="PF12142">
    <property type="entry name" value="PPO1_DWL"/>
    <property type="match status" value="1"/>
</dbReference>
<dbReference type="EMBL" id="JAYWIO010000008">
    <property type="protein sequence ID" value="KAK7246550.1"/>
    <property type="molecule type" value="Genomic_DNA"/>
</dbReference>
<keyword evidence="3 9" id="KW-0479">Metal-binding</keyword>
<evidence type="ECO:0000313" key="14">
    <source>
        <dbReference type="EMBL" id="KAK7246550.1"/>
    </source>
</evidence>
<feature type="binding site" evidence="9">
    <location>
        <position position="229"/>
    </location>
    <ligand>
        <name>Cu cation</name>
        <dbReference type="ChEBI" id="CHEBI:23378"/>
        <label>A</label>
    </ligand>
</feature>
<sequence length="621" mass="69899">MASLYSPPPLSIIKPINNTASTNSLSTPSLCPFLIIINHKANVHKVAKPSQYYYISRRVSCKAITNYDGGNIQEPINNVGMLYDRRNILIGLGGLYGTATSLCNDPLSLAAPISPPDLTTCGPADLPPDAEPINCCPPFSSNIIDFKFSTVVNPKVIKVRPVAHLVDATYIKNYEEAIHRMKALPSDDPRNFYQQANVHCAYCDGAYRQVGFPDLDFQVHSSWLFFPFHRWYLYFYERILGSLIQDLDPNFAIPFWNWDNPNGMSIPSFYVDPNKSSPLYDSLRNANHLPPKLVDLDFNGIEDRTTREEQASSNLQVMYRQLVSSSKTPTLFFGTAYRAGDESDPGSGVVENIPHGPVHNWIGGTEGNGEDMGALYAAARDPIFYSHHANIDRLWSIWKTLGGKRKDITDSDWLESGFLFYDENKNLVRVKVKDCLDTTKLGYVYQDVDVPWLDAKPTPRRRSRFISKIKEKFGVGAAHAAAGTFHETKFPLVLDSSVRIIVKRPKKSRSKKEKEEEEEVLVIEGIEFERDLSVKFDVYINDEDDDVPAGPTKTEFAGSFVNLPHKHKHKKSKMKTHLRLGITELLEDLEAEDDEHVAVTLVPKFGKGKVTIGGIKIEFHE</sequence>
<evidence type="ECO:0000256" key="9">
    <source>
        <dbReference type="PIRSR" id="PIRSR000290-1"/>
    </source>
</evidence>
<dbReference type="PIRSF" id="PIRSF000290">
    <property type="entry name" value="PPO_plant"/>
    <property type="match status" value="1"/>
</dbReference>
<evidence type="ECO:0000259" key="12">
    <source>
        <dbReference type="PROSITE" id="PS00497"/>
    </source>
</evidence>
<dbReference type="InterPro" id="IPR050316">
    <property type="entry name" value="Tyrosinase/Hemocyanin"/>
</dbReference>
<dbReference type="InterPro" id="IPR022740">
    <property type="entry name" value="Polyphenol_oxidase_C"/>
</dbReference>
<evidence type="ECO:0000256" key="6">
    <source>
        <dbReference type="ARBA" id="ARBA00023008"/>
    </source>
</evidence>
<keyword evidence="8 10" id="KW-1015">Disulfide bond</keyword>
<dbReference type="InterPro" id="IPR016213">
    <property type="entry name" value="Polyphenol_oxidase"/>
</dbReference>
<feature type="disulfide bond" evidence="10">
    <location>
        <begin position="121"/>
        <end position="136"/>
    </location>
</feature>
<keyword evidence="5" id="KW-0560">Oxidoreductase</keyword>
<feature type="domain" description="Tyrosinase copper-binding" evidence="12">
    <location>
        <begin position="220"/>
        <end position="237"/>
    </location>
</feature>
<feature type="binding site" evidence="9">
    <location>
        <position position="355"/>
    </location>
    <ligand>
        <name>Cu cation</name>
        <dbReference type="ChEBI" id="CHEBI:23378"/>
        <label>B</label>
    </ligand>
</feature>
<dbReference type="SUPFAM" id="SSF48056">
    <property type="entry name" value="Di-copper centre-containing domain"/>
    <property type="match status" value="1"/>
</dbReference>
<protein>
    <recommendedName>
        <fullName evidence="12 13">Tyrosinase copper-binding domain-containing protein</fullName>
    </recommendedName>
</protein>
<feature type="cross-link" description="2'-(S-cysteinyl)-histidine (Cys-His)" evidence="11">
    <location>
        <begin position="203"/>
        <end position="220"/>
    </location>
</feature>
<dbReference type="PANTHER" id="PTHR11474:SF76">
    <property type="entry name" value="SHKT DOMAIN-CONTAINING PROTEIN"/>
    <property type="match status" value="1"/>
</dbReference>
<feature type="disulfide bond" evidence="10">
    <location>
        <begin position="135"/>
        <end position="200"/>
    </location>
</feature>
<gene>
    <name evidence="14" type="ORF">RIF29_41419</name>
</gene>
<comment type="subcellular location">
    <subcellularLocation>
        <location evidence="1">Plastid</location>
        <location evidence="1">Chloroplast thylakoid lumen</location>
    </subcellularLocation>
</comment>
<comment type="similarity">
    <text evidence="2">Belongs to the tyrosinase family.</text>
</comment>
<evidence type="ECO:0000256" key="7">
    <source>
        <dbReference type="ARBA" id="ARBA00023078"/>
    </source>
</evidence>
<comment type="cofactor">
    <cofactor evidence="9">
        <name>Cu(2+)</name>
        <dbReference type="ChEBI" id="CHEBI:29036"/>
    </cofactor>
    <text evidence="9">Binds 2 copper ions per subunit.</text>
</comment>
<keyword evidence="7" id="KW-0793">Thylakoid</keyword>
<dbReference type="AlphaFoldDB" id="A0AAN9EAI4"/>
<keyword evidence="6 9" id="KW-0186">Copper</keyword>
<dbReference type="GO" id="GO:0004097">
    <property type="term" value="F:catechol oxidase activity"/>
    <property type="evidence" value="ECO:0007669"/>
    <property type="project" value="InterPro"/>
</dbReference>
<evidence type="ECO:0000256" key="1">
    <source>
        <dbReference type="ARBA" id="ARBA00004456"/>
    </source>
</evidence>
<feature type="binding site" evidence="9">
    <location>
        <position position="388"/>
    </location>
    <ligand>
        <name>Cu cation</name>
        <dbReference type="ChEBI" id="CHEBI:23378"/>
        <label>B</label>
    </ligand>
</feature>
<dbReference type="GO" id="GO:0046148">
    <property type="term" value="P:pigment biosynthetic process"/>
    <property type="evidence" value="ECO:0007669"/>
    <property type="project" value="InterPro"/>
</dbReference>
<dbReference type="Pfam" id="PF00264">
    <property type="entry name" value="Tyrosinase"/>
    <property type="match status" value="1"/>
</dbReference>
<keyword evidence="4" id="KW-0883">Thioether bond</keyword>
<evidence type="ECO:0000256" key="5">
    <source>
        <dbReference type="ARBA" id="ARBA00023002"/>
    </source>
</evidence>
<dbReference type="FunFam" id="1.10.1280.10:FF:000007">
    <property type="entry name" value="Polyphenol oxidase, chloroplastic"/>
    <property type="match status" value="1"/>
</dbReference>
<evidence type="ECO:0000256" key="8">
    <source>
        <dbReference type="ARBA" id="ARBA00023157"/>
    </source>
</evidence>
<accession>A0AAN9EAI4</accession>
<dbReference type="InterPro" id="IPR022739">
    <property type="entry name" value="Polyphenol_oxidase_cen"/>
</dbReference>
<name>A0AAN9EAI4_CROPI</name>
<evidence type="ECO:0000256" key="3">
    <source>
        <dbReference type="ARBA" id="ARBA00022723"/>
    </source>
</evidence>
<comment type="caution">
    <text evidence="14">The sequence shown here is derived from an EMBL/GenBank/DDBJ whole genome shotgun (WGS) entry which is preliminary data.</text>
</comment>
<dbReference type="GO" id="GO:0009543">
    <property type="term" value="C:chloroplast thylakoid lumen"/>
    <property type="evidence" value="ECO:0007669"/>
    <property type="project" value="UniProtKB-SubCell"/>
</dbReference>
<dbReference type="Gene3D" id="1.10.1280.10">
    <property type="entry name" value="Di-copper center containing domain from catechol oxidase"/>
    <property type="match status" value="1"/>
</dbReference>
<dbReference type="Pfam" id="PF12143">
    <property type="entry name" value="PPO1_KFDV"/>
    <property type="match status" value="1"/>
</dbReference>
<dbReference type="PROSITE" id="PS00497">
    <property type="entry name" value="TYROSINASE_1"/>
    <property type="match status" value="1"/>
</dbReference>
<dbReference type="Proteomes" id="UP001372338">
    <property type="component" value="Unassembled WGS sequence"/>
</dbReference>
<feature type="binding site" evidence="9">
    <location>
        <position position="199"/>
    </location>
    <ligand>
        <name>Cu cation</name>
        <dbReference type="ChEBI" id="CHEBI:23378"/>
        <label>A</label>
    </ligand>
</feature>
<evidence type="ECO:0000256" key="11">
    <source>
        <dbReference type="PIRSR" id="PIRSR000290-3"/>
    </source>
</evidence>
<organism evidence="14 15">
    <name type="scientific">Crotalaria pallida</name>
    <name type="common">Smooth rattlebox</name>
    <name type="synonym">Crotalaria striata</name>
    <dbReference type="NCBI Taxonomy" id="3830"/>
    <lineage>
        <taxon>Eukaryota</taxon>
        <taxon>Viridiplantae</taxon>
        <taxon>Streptophyta</taxon>
        <taxon>Embryophyta</taxon>
        <taxon>Tracheophyta</taxon>
        <taxon>Spermatophyta</taxon>
        <taxon>Magnoliopsida</taxon>
        <taxon>eudicotyledons</taxon>
        <taxon>Gunneridae</taxon>
        <taxon>Pentapetalae</taxon>
        <taxon>rosids</taxon>
        <taxon>fabids</taxon>
        <taxon>Fabales</taxon>
        <taxon>Fabaceae</taxon>
        <taxon>Papilionoideae</taxon>
        <taxon>50 kb inversion clade</taxon>
        <taxon>genistoids sensu lato</taxon>
        <taxon>core genistoids</taxon>
        <taxon>Crotalarieae</taxon>
        <taxon>Crotalaria</taxon>
    </lineage>
</organism>
<feature type="binding site" evidence="9">
    <location>
        <position position="220"/>
    </location>
    <ligand>
        <name>Cu cation</name>
        <dbReference type="ChEBI" id="CHEBI:23378"/>
        <label>A</label>
    </ligand>
</feature>
<feature type="domain" description="Tyrosinase copper-binding" evidence="13">
    <location>
        <begin position="381"/>
        <end position="392"/>
    </location>
</feature>
<dbReference type="InterPro" id="IPR002227">
    <property type="entry name" value="Tyrosinase_Cu-bd"/>
</dbReference>
<evidence type="ECO:0000256" key="10">
    <source>
        <dbReference type="PIRSR" id="PIRSR000290-2"/>
    </source>
</evidence>
<evidence type="ECO:0000259" key="13">
    <source>
        <dbReference type="PROSITE" id="PS00498"/>
    </source>
</evidence>
<dbReference type="PRINTS" id="PR00092">
    <property type="entry name" value="TYROSINASE"/>
</dbReference>
<keyword evidence="15" id="KW-1185">Reference proteome</keyword>
<evidence type="ECO:0000313" key="15">
    <source>
        <dbReference type="Proteomes" id="UP001372338"/>
    </source>
</evidence>
<dbReference type="PROSITE" id="PS00498">
    <property type="entry name" value="TYROSINASE_2"/>
    <property type="match status" value="1"/>
</dbReference>